<dbReference type="GO" id="GO:0009055">
    <property type="term" value="F:electron transfer activity"/>
    <property type="evidence" value="ECO:0007669"/>
    <property type="project" value="InterPro"/>
</dbReference>
<evidence type="ECO:0000256" key="3">
    <source>
        <dbReference type="ARBA" id="ARBA00023004"/>
    </source>
</evidence>
<feature type="non-terminal residue" evidence="7">
    <location>
        <position position="506"/>
    </location>
</feature>
<organism evidence="7">
    <name type="scientific">marine metagenome</name>
    <dbReference type="NCBI Taxonomy" id="408172"/>
    <lineage>
        <taxon>unclassified sequences</taxon>
        <taxon>metagenomes</taxon>
        <taxon>ecological metagenomes</taxon>
    </lineage>
</organism>
<reference evidence="7" key="1">
    <citation type="submission" date="2018-05" db="EMBL/GenBank/DDBJ databases">
        <authorList>
            <person name="Lanie J.A."/>
            <person name="Ng W.-L."/>
            <person name="Kazmierczak K.M."/>
            <person name="Andrzejewski T.M."/>
            <person name="Davidsen T.M."/>
            <person name="Wayne K.J."/>
            <person name="Tettelin H."/>
            <person name="Glass J.I."/>
            <person name="Rusch D."/>
            <person name="Podicherti R."/>
            <person name="Tsui H.-C.T."/>
            <person name="Winkler M.E."/>
        </authorList>
    </citation>
    <scope>NUCLEOTIDE SEQUENCE</scope>
</reference>
<evidence type="ECO:0000256" key="4">
    <source>
        <dbReference type="SAM" id="Coils"/>
    </source>
</evidence>
<keyword evidence="3" id="KW-0408">Iron</keyword>
<dbReference type="EMBL" id="UINC01025800">
    <property type="protein sequence ID" value="SVB02060.1"/>
    <property type="molecule type" value="Genomic_DNA"/>
</dbReference>
<evidence type="ECO:0000259" key="6">
    <source>
        <dbReference type="PROSITE" id="PS51007"/>
    </source>
</evidence>
<dbReference type="SUPFAM" id="SSF48695">
    <property type="entry name" value="Multiheme cytochromes"/>
    <property type="match status" value="1"/>
</dbReference>
<dbReference type="AlphaFoldDB" id="A0A382AKH6"/>
<keyword evidence="5" id="KW-1133">Transmembrane helix</keyword>
<dbReference type="SUPFAM" id="SSF46626">
    <property type="entry name" value="Cytochrome c"/>
    <property type="match status" value="1"/>
</dbReference>
<keyword evidence="4" id="KW-0175">Coiled coil</keyword>
<accession>A0A382AKH6</accession>
<sequence length="506" mass="56623">MANKKSVGHAYNVDFLNVVFAASSLFLFFTTIWMVFDDFDREWKGYQRQFVLLEGYVTSLELQATESGIDQDRLSQLTAARAQAEESLASNQALVDELNAELADIEANFYITDQAYNFLKAEYDVDRYTYEEMQEEHPEDAAELRPAIDDMYNRWVGLGIQVEELSAQRDAVRAQIGEYTGGVTDADTEIRELTADAERLRGRVAELQVDFVGDILLNAPLLDFMAPSLTIQQVITPNVVDDVNFIRVSKMDRCMTCHIAIDREGFEGYPQPYTTHPSLDAYVGSASPHPVQTTGCTVCHEGMGQSIGFIHSSHTPETEAQTAEWEARYGWDVPHYWDFPMLPTNMTEASCAKCHQDTVYVDEAPDLNLAYGLYERAGCYACHVTAGFTDLRKPGPDLTKISAKLTPEWASTWIRDPREVKASTWMPRFWYNSNTSAPEDIQRNEIEIGATVAYLFAHSDGHEFANASPPLGDAARGEELVGSVGCLACHITEGQARLDAGTRRTF</sequence>
<name>A0A382AKH6_9ZZZZ</name>
<feature type="coiled-coil region" evidence="4">
    <location>
        <begin position="81"/>
        <end position="108"/>
    </location>
</feature>
<keyword evidence="1" id="KW-0349">Heme</keyword>
<keyword evidence="5" id="KW-0472">Membrane</keyword>
<gene>
    <name evidence="7" type="ORF">METZ01_LOCUS154914</name>
</gene>
<dbReference type="GO" id="GO:0020037">
    <property type="term" value="F:heme binding"/>
    <property type="evidence" value="ECO:0007669"/>
    <property type="project" value="InterPro"/>
</dbReference>
<feature type="transmembrane region" description="Helical" evidence="5">
    <location>
        <begin position="15"/>
        <end position="36"/>
    </location>
</feature>
<dbReference type="GO" id="GO:0046872">
    <property type="term" value="F:metal ion binding"/>
    <property type="evidence" value="ECO:0007669"/>
    <property type="project" value="UniProtKB-KW"/>
</dbReference>
<dbReference type="InterPro" id="IPR036909">
    <property type="entry name" value="Cyt_c-like_dom_sf"/>
</dbReference>
<keyword evidence="2" id="KW-0479">Metal-binding</keyword>
<evidence type="ECO:0000256" key="5">
    <source>
        <dbReference type="SAM" id="Phobius"/>
    </source>
</evidence>
<evidence type="ECO:0000313" key="7">
    <source>
        <dbReference type="EMBL" id="SVB02060.1"/>
    </source>
</evidence>
<dbReference type="InterPro" id="IPR009056">
    <property type="entry name" value="Cyt_c-like_dom"/>
</dbReference>
<dbReference type="Gene3D" id="1.10.760.10">
    <property type="entry name" value="Cytochrome c-like domain"/>
    <property type="match status" value="1"/>
</dbReference>
<dbReference type="InterPro" id="IPR036280">
    <property type="entry name" value="Multihaem_cyt_sf"/>
</dbReference>
<feature type="coiled-coil region" evidence="4">
    <location>
        <begin position="183"/>
        <end position="210"/>
    </location>
</feature>
<feature type="domain" description="Cytochrome c" evidence="6">
    <location>
        <begin position="365"/>
        <end position="459"/>
    </location>
</feature>
<evidence type="ECO:0000256" key="2">
    <source>
        <dbReference type="ARBA" id="ARBA00022723"/>
    </source>
</evidence>
<protein>
    <recommendedName>
        <fullName evidence="6">Cytochrome c domain-containing protein</fullName>
    </recommendedName>
</protein>
<keyword evidence="5" id="KW-0812">Transmembrane</keyword>
<proteinExistence type="predicted"/>
<dbReference type="PROSITE" id="PS51007">
    <property type="entry name" value="CYTC"/>
    <property type="match status" value="1"/>
</dbReference>
<evidence type="ECO:0000256" key="1">
    <source>
        <dbReference type="ARBA" id="ARBA00022617"/>
    </source>
</evidence>